<dbReference type="OrthoDB" id="8456317at2"/>
<keyword evidence="3" id="KW-1185">Reference proteome</keyword>
<proteinExistence type="predicted"/>
<sequence length="148" mass="16186">MKTPRILFVLCLIVALAACGGRPTSPATTGVLPGEELDLSLVHQKPDEPPRRPLSADVVRKTAAEARVLFGAPTTLRREPPGEVWQYQAEAPRCTLLLFLYPDDTASRLRVSHAQVLSRVRGQTIDDSDCLAALLKTPPQPQPQRPMS</sequence>
<dbReference type="AlphaFoldDB" id="A0A516GYQ1"/>
<evidence type="ECO:0000313" key="3">
    <source>
        <dbReference type="Proteomes" id="UP000317496"/>
    </source>
</evidence>
<dbReference type="Proteomes" id="UP000317496">
    <property type="component" value="Chromosome"/>
</dbReference>
<feature type="signal peptide" evidence="1">
    <location>
        <begin position="1"/>
        <end position="17"/>
    </location>
</feature>
<gene>
    <name evidence="2" type="ORF">FNB15_04925</name>
</gene>
<dbReference type="RefSeq" id="WP_144067642.1">
    <property type="nucleotide sequence ID" value="NZ_CP041636.1"/>
</dbReference>
<keyword evidence="1" id="KW-0732">Signal</keyword>
<accession>A0A516GYQ1</accession>
<organism evidence="2 3">
    <name type="scientific">Ferrovibrio terrae</name>
    <dbReference type="NCBI Taxonomy" id="2594003"/>
    <lineage>
        <taxon>Bacteria</taxon>
        <taxon>Pseudomonadati</taxon>
        <taxon>Pseudomonadota</taxon>
        <taxon>Alphaproteobacteria</taxon>
        <taxon>Rhodospirillales</taxon>
        <taxon>Rhodospirillaceae</taxon>
        <taxon>Ferrovibrio</taxon>
    </lineage>
</organism>
<evidence type="ECO:0000256" key="1">
    <source>
        <dbReference type="SAM" id="SignalP"/>
    </source>
</evidence>
<dbReference type="KEGG" id="fer:FNB15_04925"/>
<evidence type="ECO:0000313" key="2">
    <source>
        <dbReference type="EMBL" id="QDO96661.1"/>
    </source>
</evidence>
<evidence type="ECO:0008006" key="4">
    <source>
        <dbReference type="Google" id="ProtNLM"/>
    </source>
</evidence>
<feature type="chain" id="PRO_5022208389" description="Outer membrane protein assembly factor BamE" evidence="1">
    <location>
        <begin position="18"/>
        <end position="148"/>
    </location>
</feature>
<dbReference type="PROSITE" id="PS51257">
    <property type="entry name" value="PROKAR_LIPOPROTEIN"/>
    <property type="match status" value="1"/>
</dbReference>
<protein>
    <recommendedName>
        <fullName evidence="4">Outer membrane protein assembly factor BamE</fullName>
    </recommendedName>
</protein>
<reference evidence="2 3" key="1">
    <citation type="submission" date="2019-07" db="EMBL/GenBank/DDBJ databases">
        <title>Genome sequencing for Ferrovibrio sp. K5.</title>
        <authorList>
            <person name="Park S.-J."/>
        </authorList>
    </citation>
    <scope>NUCLEOTIDE SEQUENCE [LARGE SCALE GENOMIC DNA]</scope>
    <source>
        <strain evidence="2 3">K5</strain>
    </source>
</reference>
<dbReference type="EMBL" id="CP041636">
    <property type="protein sequence ID" value="QDO96661.1"/>
    <property type="molecule type" value="Genomic_DNA"/>
</dbReference>
<name>A0A516GYQ1_9PROT</name>